<dbReference type="RefSeq" id="WP_154456638.1">
    <property type="nucleotide sequence ID" value="NZ_VUMV01000001.1"/>
</dbReference>
<feature type="domain" description="DUF2344" evidence="1">
    <location>
        <begin position="3"/>
        <end position="187"/>
    </location>
</feature>
<sequence length="237" mass="26729">MVRVRIKFEKTGCMKFIGHLDVMRYFQKVLRRADIPVVLSEGFSPHMQMSFASPLGVGKTSSGEYFDVDLQEPVSSEELVRRMNEQMVDGMLVLSAKQVPADKANKCMTLAAAASYTVFLDPDRISVPENLGGLTEDFLSQREITVMRKTKRKEELTDIRPWIFSLAAQDASLEMLLSSGSVHNLKPELVMEALASYGSFELPEYSFRIHRNELYADRGTDGEVRLVPLEELGEEIV</sequence>
<organism evidence="2 3">
    <name type="scientific">Bilifractor porci</name>
    <dbReference type="NCBI Taxonomy" id="2606636"/>
    <lineage>
        <taxon>Bacteria</taxon>
        <taxon>Bacillati</taxon>
        <taxon>Bacillota</taxon>
        <taxon>Clostridia</taxon>
        <taxon>Lachnospirales</taxon>
        <taxon>Lachnospiraceae</taxon>
        <taxon>Bilifractor</taxon>
    </lineage>
</organism>
<evidence type="ECO:0000313" key="2">
    <source>
        <dbReference type="EMBL" id="MST80820.1"/>
    </source>
</evidence>
<accession>A0A7X2P5X1</accession>
<evidence type="ECO:0000313" key="3">
    <source>
        <dbReference type="Proteomes" id="UP000466864"/>
    </source>
</evidence>
<dbReference type="Pfam" id="PF10105">
    <property type="entry name" value="DUF2344"/>
    <property type="match status" value="1"/>
</dbReference>
<name>A0A7X2P5X1_9FIRM</name>
<keyword evidence="3" id="KW-1185">Reference proteome</keyword>
<protein>
    <submittedName>
        <fullName evidence="2">DUF2344 domain-containing protein</fullName>
    </submittedName>
</protein>
<reference evidence="2 3" key="1">
    <citation type="submission" date="2019-08" db="EMBL/GenBank/DDBJ databases">
        <title>In-depth cultivation of the pig gut microbiome towards novel bacterial diversity and tailored functional studies.</title>
        <authorList>
            <person name="Wylensek D."/>
            <person name="Hitch T.C.A."/>
            <person name="Clavel T."/>
        </authorList>
    </citation>
    <scope>NUCLEOTIDE SEQUENCE [LARGE SCALE GENOMIC DNA]</scope>
    <source>
        <strain evidence="2 3">Oil+RF-744-WCA-WT-13</strain>
    </source>
</reference>
<comment type="caution">
    <text evidence="2">The sequence shown here is derived from an EMBL/GenBank/DDBJ whole genome shotgun (WGS) entry which is preliminary data.</text>
</comment>
<dbReference type="EMBL" id="VUMV01000001">
    <property type="protein sequence ID" value="MST80820.1"/>
    <property type="molecule type" value="Genomic_DNA"/>
</dbReference>
<proteinExistence type="predicted"/>
<dbReference type="NCBIfam" id="TIGR03936">
    <property type="entry name" value="sam_1_link_chp"/>
    <property type="match status" value="1"/>
</dbReference>
<evidence type="ECO:0000259" key="1">
    <source>
        <dbReference type="Pfam" id="PF10105"/>
    </source>
</evidence>
<dbReference type="AlphaFoldDB" id="A0A7X2P5X1"/>
<dbReference type="Proteomes" id="UP000466864">
    <property type="component" value="Unassembled WGS sequence"/>
</dbReference>
<gene>
    <name evidence="2" type="ORF">FYJ60_00515</name>
</gene>
<dbReference type="InterPro" id="IPR018768">
    <property type="entry name" value="DUF2344"/>
</dbReference>